<gene>
    <name evidence="2" type="ORF">GCM10009105_12800</name>
</gene>
<dbReference type="CDD" id="cd00093">
    <property type="entry name" value="HTH_XRE"/>
    <property type="match status" value="1"/>
</dbReference>
<dbReference type="InterPro" id="IPR001387">
    <property type="entry name" value="Cro/C1-type_HTH"/>
</dbReference>
<dbReference type="Pfam" id="PF01381">
    <property type="entry name" value="HTH_3"/>
    <property type="match status" value="1"/>
</dbReference>
<evidence type="ECO:0000259" key="1">
    <source>
        <dbReference type="PROSITE" id="PS50943"/>
    </source>
</evidence>
<proteinExistence type="predicted"/>
<accession>A0ABP3TKN8</accession>
<dbReference type="InterPro" id="IPR010982">
    <property type="entry name" value="Lambda_DNA-bd_dom_sf"/>
</dbReference>
<evidence type="ECO:0000313" key="3">
    <source>
        <dbReference type="Proteomes" id="UP001501523"/>
    </source>
</evidence>
<comment type="caution">
    <text evidence="2">The sequence shown here is derived from an EMBL/GenBank/DDBJ whole genome shotgun (WGS) entry which is preliminary data.</text>
</comment>
<dbReference type="EMBL" id="BAAAEU010000006">
    <property type="protein sequence ID" value="GAA0711108.1"/>
    <property type="molecule type" value="Genomic_DNA"/>
</dbReference>
<sequence length="128" mass="14406">MPPARSWNTRALATLPDRIRHVRRLNRLTQAALAKRIGVGPSAVAQWELPGGTSPTVENLIKIALSGEVSFEWLATGRGPLRSEIHQADGVDAFPTTMDRIEDRLLSAFRRLKPRKRELFVHCMEEIL</sequence>
<name>A0ABP3TKN8_9GAMM</name>
<organism evidence="2 3">
    <name type="scientific">Dokdonella soli</name>
    <dbReference type="NCBI Taxonomy" id="529810"/>
    <lineage>
        <taxon>Bacteria</taxon>
        <taxon>Pseudomonadati</taxon>
        <taxon>Pseudomonadota</taxon>
        <taxon>Gammaproteobacteria</taxon>
        <taxon>Lysobacterales</taxon>
        <taxon>Rhodanobacteraceae</taxon>
        <taxon>Dokdonella</taxon>
    </lineage>
</organism>
<keyword evidence="3" id="KW-1185">Reference proteome</keyword>
<dbReference type="SMART" id="SM00530">
    <property type="entry name" value="HTH_XRE"/>
    <property type="match status" value="1"/>
</dbReference>
<protein>
    <submittedName>
        <fullName evidence="2">Helix-turn-helix transcriptional regulator</fullName>
    </submittedName>
</protein>
<reference evidence="3" key="1">
    <citation type="journal article" date="2019" name="Int. J. Syst. Evol. Microbiol.">
        <title>The Global Catalogue of Microorganisms (GCM) 10K type strain sequencing project: providing services to taxonomists for standard genome sequencing and annotation.</title>
        <authorList>
            <consortium name="The Broad Institute Genomics Platform"/>
            <consortium name="The Broad Institute Genome Sequencing Center for Infectious Disease"/>
            <person name="Wu L."/>
            <person name="Ma J."/>
        </authorList>
    </citation>
    <scope>NUCLEOTIDE SEQUENCE [LARGE SCALE GENOMIC DNA]</scope>
    <source>
        <strain evidence="3">JCM 15421</strain>
    </source>
</reference>
<dbReference type="Gene3D" id="1.10.260.40">
    <property type="entry name" value="lambda repressor-like DNA-binding domains"/>
    <property type="match status" value="1"/>
</dbReference>
<dbReference type="PROSITE" id="PS50943">
    <property type="entry name" value="HTH_CROC1"/>
    <property type="match status" value="1"/>
</dbReference>
<evidence type="ECO:0000313" key="2">
    <source>
        <dbReference type="EMBL" id="GAA0711108.1"/>
    </source>
</evidence>
<feature type="domain" description="HTH cro/C1-type" evidence="1">
    <location>
        <begin position="19"/>
        <end position="74"/>
    </location>
</feature>
<dbReference type="Proteomes" id="UP001501523">
    <property type="component" value="Unassembled WGS sequence"/>
</dbReference>
<dbReference type="SUPFAM" id="SSF47413">
    <property type="entry name" value="lambda repressor-like DNA-binding domains"/>
    <property type="match status" value="1"/>
</dbReference>